<evidence type="ECO:0000313" key="3">
    <source>
        <dbReference type="Proteomes" id="UP000199518"/>
    </source>
</evidence>
<dbReference type="EMBL" id="FOQD01000020">
    <property type="protein sequence ID" value="SFJ42162.1"/>
    <property type="molecule type" value="Genomic_DNA"/>
</dbReference>
<feature type="domain" description="Beta-lactamase-related" evidence="1">
    <location>
        <begin position="55"/>
        <end position="382"/>
    </location>
</feature>
<dbReference type="SUPFAM" id="SSF56601">
    <property type="entry name" value="beta-lactamase/transpeptidase-like"/>
    <property type="match status" value="1"/>
</dbReference>
<reference evidence="3" key="1">
    <citation type="submission" date="2016-10" db="EMBL/GenBank/DDBJ databases">
        <authorList>
            <person name="Varghese N."/>
            <person name="Submissions S."/>
        </authorList>
    </citation>
    <scope>NUCLEOTIDE SEQUENCE [LARGE SCALE GENOMIC DNA]</scope>
    <source>
        <strain evidence="3">DSM 26348</strain>
    </source>
</reference>
<gene>
    <name evidence="2" type="ORF">SAMN05421753_12029</name>
</gene>
<dbReference type="PANTHER" id="PTHR46825">
    <property type="entry name" value="D-ALANYL-D-ALANINE-CARBOXYPEPTIDASE/ENDOPEPTIDASE AMPH"/>
    <property type="match status" value="1"/>
</dbReference>
<proteinExistence type="predicted"/>
<evidence type="ECO:0000313" key="2">
    <source>
        <dbReference type="EMBL" id="SFJ42162.1"/>
    </source>
</evidence>
<dbReference type="STRING" id="1576369.SAMN05421753_12029"/>
<dbReference type="Pfam" id="PF00144">
    <property type="entry name" value="Beta-lactamase"/>
    <property type="match status" value="1"/>
</dbReference>
<dbReference type="RefSeq" id="WP_092055578.1">
    <property type="nucleotide sequence ID" value="NZ_FOQD01000020.1"/>
</dbReference>
<sequence>MMPSPFPAFVTSLPTDCRSIFTARWWCLLLGAVVPLLAISATSAAGGELEDKLAAVCKSQDVPGIIAASVGPDGVIESAAAGVRKRGSDDAVTRGDQFALGSNSKSFTATLAAVLVDENAIDWSTTISEVWPDQTVHAKFKKVTLEQLLAHTGGLQCDLPNGAEWAKFFDERFTPEQERTRMCRLVLAKPPKGTVGKHVYSNLGYVVAAAMLEERGKKPFEQLMQERIFGPLGMTNTEFYSAKDLKNTKAPLLWGHQSGGGPIKPGEPGSENPTVYAGCGTIRTTIDDWAKYIGWHLNESAGPVLKRDETLRHLHEGVADRGAPGQSYGFGWIHFQSSFGRTLQHAGNNTNQFSLVWVMPETKRATLVITNTGQEQAFAACDAATAILMKSPAFQ</sequence>
<accession>A0A1I3R8S3</accession>
<evidence type="ECO:0000259" key="1">
    <source>
        <dbReference type="Pfam" id="PF00144"/>
    </source>
</evidence>
<dbReference type="AlphaFoldDB" id="A0A1I3R8S3"/>
<protein>
    <submittedName>
        <fullName evidence="2">CubicO group peptidase, beta-lactamase class C family</fullName>
    </submittedName>
</protein>
<dbReference type="Gene3D" id="3.40.710.10">
    <property type="entry name" value="DD-peptidase/beta-lactamase superfamily"/>
    <property type="match status" value="1"/>
</dbReference>
<dbReference type="InterPro" id="IPR012338">
    <property type="entry name" value="Beta-lactam/transpept-like"/>
</dbReference>
<dbReference type="Proteomes" id="UP000199518">
    <property type="component" value="Unassembled WGS sequence"/>
</dbReference>
<dbReference type="OrthoDB" id="9801061at2"/>
<dbReference type="PANTHER" id="PTHR46825:SF9">
    <property type="entry name" value="BETA-LACTAMASE-RELATED DOMAIN-CONTAINING PROTEIN"/>
    <property type="match status" value="1"/>
</dbReference>
<name>A0A1I3R8S3_9PLAN</name>
<keyword evidence="3" id="KW-1185">Reference proteome</keyword>
<organism evidence="2 3">
    <name type="scientific">Planctomicrobium piriforme</name>
    <dbReference type="NCBI Taxonomy" id="1576369"/>
    <lineage>
        <taxon>Bacteria</taxon>
        <taxon>Pseudomonadati</taxon>
        <taxon>Planctomycetota</taxon>
        <taxon>Planctomycetia</taxon>
        <taxon>Planctomycetales</taxon>
        <taxon>Planctomycetaceae</taxon>
        <taxon>Planctomicrobium</taxon>
    </lineage>
</organism>
<dbReference type="InterPro" id="IPR050491">
    <property type="entry name" value="AmpC-like"/>
</dbReference>
<dbReference type="InterPro" id="IPR001466">
    <property type="entry name" value="Beta-lactam-related"/>
</dbReference>